<dbReference type="PANTHER" id="PTHR21443">
    <property type="entry name" value="CONSERVED OLIGOMERIC GOLGI COMPLEX COMPONENT 7"/>
    <property type="match status" value="1"/>
</dbReference>
<evidence type="ECO:0000256" key="5">
    <source>
        <dbReference type="ARBA" id="ARBA00022927"/>
    </source>
</evidence>
<dbReference type="EMBL" id="CABIJS010000022">
    <property type="protein sequence ID" value="VUZ39845.1"/>
    <property type="molecule type" value="Genomic_DNA"/>
</dbReference>
<dbReference type="Pfam" id="PF10191">
    <property type="entry name" value="COG7"/>
    <property type="match status" value="2"/>
</dbReference>
<dbReference type="GO" id="GO:0000139">
    <property type="term" value="C:Golgi membrane"/>
    <property type="evidence" value="ECO:0007669"/>
    <property type="project" value="UniProtKB-SubCell"/>
</dbReference>
<evidence type="ECO:0000256" key="8">
    <source>
        <dbReference type="ARBA" id="ARBA00031345"/>
    </source>
</evidence>
<dbReference type="GO" id="GO:0017119">
    <property type="term" value="C:Golgi transport complex"/>
    <property type="evidence" value="ECO:0007669"/>
    <property type="project" value="InterPro"/>
</dbReference>
<evidence type="ECO:0000313" key="10">
    <source>
        <dbReference type="Proteomes" id="UP000321570"/>
    </source>
</evidence>
<dbReference type="Proteomes" id="UP000321570">
    <property type="component" value="Unassembled WGS sequence"/>
</dbReference>
<evidence type="ECO:0000256" key="7">
    <source>
        <dbReference type="ARBA" id="ARBA00023136"/>
    </source>
</evidence>
<accession>A0A564XXU1</accession>
<keyword evidence="6" id="KW-0333">Golgi apparatus</keyword>
<feature type="non-terminal residue" evidence="9">
    <location>
        <position position="1"/>
    </location>
</feature>
<sequence>DNQEFLVENFDHKAWINKVLRSYSNESNVEGEIPSVMLSLQTMLETANQEVEAIFHEVAQATPRILRDIESVNQQAILLKDHMDSVENDFRKMHIDDNDVIRELERLDCERQRVKKAADALREANRWSMLVNSRQALMEGDANVDQLFQLIVDMDQSLVYMEQMPDYTKRKALVSSTKDRLETLIAPQFMEVLDSIAQSTDPRLVEGLEHMISIFAGMNRSSVAVQYYITWMANHMKEDWEKPCGHSLNSDPTADQEVQRVQIYFREVITFLNDQMQFHLFKDDSQAPLLKALTATLEVVSPQIYQTLLAESVSSSIRLNRCGELFKITQHFVNQLCLLFTGDDTKLESYFEIVRKLCIPLGAVSEIFRGYAVEILQEILHILKPSYNDDTLLLNDLQLTSDQLTKRLDDLLNSAVVQTKGIALPSLVDAIHQATESLVKQWSNTLDTFANHLIEQDREMKYEQACGMNTSLSLVAATGAFARKVTDFVKKFDRKLLVVFQNAERQDKTCSNVNCPFHSLLLPLIGEAQPCANWSILLAFAPQNDWLKAPVSDASEPITPIEVLLHRLADLCKDAVIMAQKVALTPVNDILTAVPKMSVWASQPASGEATLPDLAYLPQEYITQLGQYIFNLPQHLLPFMDTNEDTNSAINVDQGVSLVHCLRLTDSCKPEDQITSVTPGTRSMLASCTTVEPASSATITAWLDWLLSGQVAEAFVRAVLEIPSPLHASGNGGKSIPGLSTHGAKQLVTDLDYFLGLLEELGLPQPGDLTCLRDLVKASPEEFKNLSVDKSPKLVAGVINLRML</sequence>
<comment type="subcellular location">
    <subcellularLocation>
        <location evidence="1">Golgi apparatus membrane</location>
        <topology evidence="1">Peripheral membrane protein</topology>
    </subcellularLocation>
</comment>
<comment type="similarity">
    <text evidence="2">Belongs to the COG7 family.</text>
</comment>
<keyword evidence="10" id="KW-1185">Reference proteome</keyword>
<dbReference type="GO" id="GO:0006890">
    <property type="term" value="P:retrograde vesicle-mediated transport, Golgi to endoplasmic reticulum"/>
    <property type="evidence" value="ECO:0007669"/>
    <property type="project" value="TreeGrafter"/>
</dbReference>
<protein>
    <recommendedName>
        <fullName evidence="3">Conserved oligomeric Golgi complex subunit 7</fullName>
    </recommendedName>
    <alternativeName>
        <fullName evidence="8">Component of oligomeric Golgi complex 7</fullName>
    </alternativeName>
</protein>
<gene>
    <name evidence="9" type="ORF">WMSIL1_LOCUS1094</name>
</gene>
<keyword evidence="5" id="KW-0653">Protein transport</keyword>
<evidence type="ECO:0000256" key="4">
    <source>
        <dbReference type="ARBA" id="ARBA00022448"/>
    </source>
</evidence>
<keyword evidence="7" id="KW-0472">Membrane</keyword>
<organism evidence="9 10">
    <name type="scientific">Hymenolepis diminuta</name>
    <name type="common">Rat tapeworm</name>
    <dbReference type="NCBI Taxonomy" id="6216"/>
    <lineage>
        <taxon>Eukaryota</taxon>
        <taxon>Metazoa</taxon>
        <taxon>Spiralia</taxon>
        <taxon>Lophotrochozoa</taxon>
        <taxon>Platyhelminthes</taxon>
        <taxon>Cestoda</taxon>
        <taxon>Eucestoda</taxon>
        <taxon>Cyclophyllidea</taxon>
        <taxon>Hymenolepididae</taxon>
        <taxon>Hymenolepis</taxon>
    </lineage>
</organism>
<evidence type="ECO:0000256" key="1">
    <source>
        <dbReference type="ARBA" id="ARBA00004395"/>
    </source>
</evidence>
<dbReference type="PANTHER" id="PTHR21443:SF0">
    <property type="entry name" value="CONSERVED OLIGOMERIC GOLGI COMPLEX SUBUNIT 7"/>
    <property type="match status" value="1"/>
</dbReference>
<evidence type="ECO:0000256" key="6">
    <source>
        <dbReference type="ARBA" id="ARBA00023034"/>
    </source>
</evidence>
<dbReference type="GO" id="GO:0007030">
    <property type="term" value="P:Golgi organization"/>
    <property type="evidence" value="ECO:0007669"/>
    <property type="project" value="TreeGrafter"/>
</dbReference>
<keyword evidence="4" id="KW-0813">Transport</keyword>
<evidence type="ECO:0000313" key="9">
    <source>
        <dbReference type="EMBL" id="VUZ39845.1"/>
    </source>
</evidence>
<name>A0A564XXU1_HYMDI</name>
<reference evidence="9 10" key="1">
    <citation type="submission" date="2019-07" db="EMBL/GenBank/DDBJ databases">
        <authorList>
            <person name="Jastrzebski P J."/>
            <person name="Paukszto L."/>
            <person name="Jastrzebski P J."/>
        </authorList>
    </citation>
    <scope>NUCLEOTIDE SEQUENCE [LARGE SCALE GENOMIC DNA]</scope>
    <source>
        <strain evidence="9 10">WMS-il1</strain>
    </source>
</reference>
<dbReference type="AlphaFoldDB" id="A0A564XXU1"/>
<proteinExistence type="inferred from homology"/>
<evidence type="ECO:0000256" key="2">
    <source>
        <dbReference type="ARBA" id="ARBA00005831"/>
    </source>
</evidence>
<evidence type="ECO:0000256" key="3">
    <source>
        <dbReference type="ARBA" id="ARBA00020984"/>
    </source>
</evidence>
<dbReference type="InterPro" id="IPR019335">
    <property type="entry name" value="COG7"/>
</dbReference>
<dbReference type="GO" id="GO:0006886">
    <property type="term" value="P:intracellular protein transport"/>
    <property type="evidence" value="ECO:0007669"/>
    <property type="project" value="InterPro"/>
</dbReference>